<evidence type="ECO:0000313" key="2">
    <source>
        <dbReference type="Proteomes" id="UP000054166"/>
    </source>
</evidence>
<reference evidence="1 2" key="1">
    <citation type="submission" date="2014-04" db="EMBL/GenBank/DDBJ databases">
        <authorList>
            <consortium name="DOE Joint Genome Institute"/>
            <person name="Kuo A."/>
            <person name="Tarkka M."/>
            <person name="Buscot F."/>
            <person name="Kohler A."/>
            <person name="Nagy L.G."/>
            <person name="Floudas D."/>
            <person name="Copeland A."/>
            <person name="Barry K.W."/>
            <person name="Cichocki N."/>
            <person name="Veneault-Fourrey C."/>
            <person name="LaButti K."/>
            <person name="Lindquist E.A."/>
            <person name="Lipzen A."/>
            <person name="Lundell T."/>
            <person name="Morin E."/>
            <person name="Murat C."/>
            <person name="Sun H."/>
            <person name="Tunlid A."/>
            <person name="Henrissat B."/>
            <person name="Grigoriev I.V."/>
            <person name="Hibbett D.S."/>
            <person name="Martin F."/>
            <person name="Nordberg H.P."/>
            <person name="Cantor M.N."/>
            <person name="Hua S.X."/>
        </authorList>
    </citation>
    <scope>NUCLEOTIDE SEQUENCE [LARGE SCALE GENOMIC DNA]</scope>
    <source>
        <strain evidence="1 2">F 1598</strain>
    </source>
</reference>
<proteinExistence type="predicted"/>
<name>A0A0C3F169_PILCF</name>
<dbReference type="HOGENOM" id="CLU_2455544_0_0_1"/>
<organism evidence="1 2">
    <name type="scientific">Piloderma croceum (strain F 1598)</name>
    <dbReference type="NCBI Taxonomy" id="765440"/>
    <lineage>
        <taxon>Eukaryota</taxon>
        <taxon>Fungi</taxon>
        <taxon>Dikarya</taxon>
        <taxon>Basidiomycota</taxon>
        <taxon>Agaricomycotina</taxon>
        <taxon>Agaricomycetes</taxon>
        <taxon>Agaricomycetidae</taxon>
        <taxon>Atheliales</taxon>
        <taxon>Atheliaceae</taxon>
        <taxon>Piloderma</taxon>
    </lineage>
</organism>
<dbReference type="AlphaFoldDB" id="A0A0C3F169"/>
<reference evidence="2" key="2">
    <citation type="submission" date="2015-01" db="EMBL/GenBank/DDBJ databases">
        <title>Evolutionary Origins and Diversification of the Mycorrhizal Mutualists.</title>
        <authorList>
            <consortium name="DOE Joint Genome Institute"/>
            <consortium name="Mycorrhizal Genomics Consortium"/>
            <person name="Kohler A."/>
            <person name="Kuo A."/>
            <person name="Nagy L.G."/>
            <person name="Floudas D."/>
            <person name="Copeland A."/>
            <person name="Barry K.W."/>
            <person name="Cichocki N."/>
            <person name="Veneault-Fourrey C."/>
            <person name="LaButti K."/>
            <person name="Lindquist E.A."/>
            <person name="Lipzen A."/>
            <person name="Lundell T."/>
            <person name="Morin E."/>
            <person name="Murat C."/>
            <person name="Riley R."/>
            <person name="Ohm R."/>
            <person name="Sun H."/>
            <person name="Tunlid A."/>
            <person name="Henrissat B."/>
            <person name="Grigoriev I.V."/>
            <person name="Hibbett D.S."/>
            <person name="Martin F."/>
        </authorList>
    </citation>
    <scope>NUCLEOTIDE SEQUENCE [LARGE SCALE GENOMIC DNA]</scope>
    <source>
        <strain evidence="2">F 1598</strain>
    </source>
</reference>
<accession>A0A0C3F169</accession>
<sequence>MGRTTAHIDQSGQALVVPDLFIFCGQSDKWNAEQSLDYGLWVAVTHAIVTMTNIELSRINTHAVQPPKLRLGLCDNHLSLPYRTSRVEH</sequence>
<keyword evidence="2" id="KW-1185">Reference proteome</keyword>
<gene>
    <name evidence="1" type="ORF">PILCRDRAFT_716129</name>
</gene>
<evidence type="ECO:0000313" key="1">
    <source>
        <dbReference type="EMBL" id="KIM73914.1"/>
    </source>
</evidence>
<dbReference type="Proteomes" id="UP000054166">
    <property type="component" value="Unassembled WGS sequence"/>
</dbReference>
<dbReference type="EMBL" id="KN833070">
    <property type="protein sequence ID" value="KIM73914.1"/>
    <property type="molecule type" value="Genomic_DNA"/>
</dbReference>
<dbReference type="InParanoid" id="A0A0C3F169"/>
<protein>
    <submittedName>
        <fullName evidence="1">Uncharacterized protein</fullName>
    </submittedName>
</protein>